<gene>
    <name evidence="3" type="ORF">VB738_12195</name>
</gene>
<dbReference type="InterPro" id="IPR046761">
    <property type="entry name" value="Tab2-like_C"/>
</dbReference>
<accession>A0ABU5RW68</accession>
<dbReference type="EMBL" id="JAYGHX010000007">
    <property type="protein sequence ID" value="MEA5392018.1"/>
    <property type="molecule type" value="Genomic_DNA"/>
</dbReference>
<feature type="domain" description="RNA-binding protein Tab2/Atab2 C-terminal" evidence="2">
    <location>
        <begin position="149"/>
        <end position="291"/>
    </location>
</feature>
<evidence type="ECO:0000259" key="2">
    <source>
        <dbReference type="Pfam" id="PF20429"/>
    </source>
</evidence>
<dbReference type="InterPro" id="IPR046760">
    <property type="entry name" value="Tab2-like_N"/>
</dbReference>
<dbReference type="Proteomes" id="UP001304461">
    <property type="component" value="Unassembled WGS sequence"/>
</dbReference>
<keyword evidence="4" id="KW-1185">Reference proteome</keyword>
<dbReference type="Pfam" id="PF06485">
    <property type="entry name" value="Tab2-like_N"/>
    <property type="match status" value="1"/>
</dbReference>
<organism evidence="3 4">
    <name type="scientific">Cyanobium gracile UHCC 0139</name>
    <dbReference type="NCBI Taxonomy" id="3110308"/>
    <lineage>
        <taxon>Bacteria</taxon>
        <taxon>Bacillati</taxon>
        <taxon>Cyanobacteriota</taxon>
        <taxon>Cyanophyceae</taxon>
        <taxon>Synechococcales</taxon>
        <taxon>Prochlorococcaceae</taxon>
        <taxon>Cyanobium</taxon>
    </lineage>
</organism>
<comment type="caution">
    <text evidence="3">The sequence shown here is derived from an EMBL/GenBank/DDBJ whole genome shotgun (WGS) entry which is preliminary data.</text>
</comment>
<reference evidence="3 4" key="1">
    <citation type="submission" date="2023-12" db="EMBL/GenBank/DDBJ databases">
        <title>Baltic Sea Cyanobacteria.</title>
        <authorList>
            <person name="Delbaje E."/>
            <person name="Fewer D.P."/>
            <person name="Shishido T.K."/>
        </authorList>
    </citation>
    <scope>NUCLEOTIDE SEQUENCE [LARGE SCALE GENOMIC DNA]</scope>
    <source>
        <strain evidence="3 4">UHCC 0139</strain>
    </source>
</reference>
<dbReference type="InterPro" id="IPR009472">
    <property type="entry name" value="Tab2-like"/>
</dbReference>
<dbReference type="PANTHER" id="PTHR34556:SF2">
    <property type="entry name" value="PROTEIN TAB2 HOMOLOG, CHLOROPLASTIC"/>
    <property type="match status" value="1"/>
</dbReference>
<dbReference type="PANTHER" id="PTHR34556">
    <property type="match status" value="1"/>
</dbReference>
<name>A0ABU5RW68_9CYAN</name>
<evidence type="ECO:0000313" key="3">
    <source>
        <dbReference type="EMBL" id="MEA5392018.1"/>
    </source>
</evidence>
<evidence type="ECO:0000259" key="1">
    <source>
        <dbReference type="Pfam" id="PF06485"/>
    </source>
</evidence>
<dbReference type="Pfam" id="PF20429">
    <property type="entry name" value="Tab2-like_C"/>
    <property type="match status" value="1"/>
</dbReference>
<evidence type="ECO:0000313" key="4">
    <source>
        <dbReference type="Proteomes" id="UP001304461"/>
    </source>
</evidence>
<sequence>MSAAVAVQAPGPDWELDYYSRPILEVDGKKRWEVLICSTAGLQPAPAPFRWSMACPAASVNSQWLRGAIEAALAAAAEQGYGPPRRLRCWRGSMRAMVQRAAEGLGLELVPSRRCYGLVEWLRERQASVYPLEPGYMAGPLAPPPQPIPPVALPLPEAARGDSWSWATLSAATLAEAGGWEIAFPGLVALPSDIDPATPVPGIRLFSRRRALAIAGWLSGLEPTRLEVSAGQLVLEAGLEDRWILARLPEEEARLAQQAFAEARERAGGLQFIAIQASEEASTLEGFWLLRDLPEG</sequence>
<protein>
    <submittedName>
        <fullName evidence="3">Tab2/Atab2 family RNA-binding protein</fullName>
    </submittedName>
</protein>
<proteinExistence type="predicted"/>
<feature type="domain" description="RNA-binding protein Tab2-like N-terminal" evidence="1">
    <location>
        <begin position="14"/>
        <end position="125"/>
    </location>
</feature>
<dbReference type="RefSeq" id="WP_323305984.1">
    <property type="nucleotide sequence ID" value="NZ_JAYGHX010000007.1"/>
</dbReference>